<sequence>MDKALEIVKSLEKLPEAVNFLKPVDFKALGLTDYPIIIKNPMDLSTIRKKIKSDKYSTVDEVLEDIMLIWENCRTYNQAGSAIVTSANSMQSKFKSICEDQGVYMCLPEKRERNTISFDMKIQLAEKFRLASPETLTETIKIVESTNKSLIDKHGSKFLQIKFDNMDKVLFDKISSLIDDQPKCKKIKIID</sequence>
<dbReference type="Proteomes" id="UP000187209">
    <property type="component" value="Unassembled WGS sequence"/>
</dbReference>
<dbReference type="SUPFAM" id="SSF47370">
    <property type="entry name" value="Bromodomain"/>
    <property type="match status" value="1"/>
</dbReference>
<evidence type="ECO:0000313" key="5">
    <source>
        <dbReference type="Proteomes" id="UP000187209"/>
    </source>
</evidence>
<organism evidence="4 5">
    <name type="scientific">Stentor coeruleus</name>
    <dbReference type="NCBI Taxonomy" id="5963"/>
    <lineage>
        <taxon>Eukaryota</taxon>
        <taxon>Sar</taxon>
        <taxon>Alveolata</taxon>
        <taxon>Ciliophora</taxon>
        <taxon>Postciliodesmatophora</taxon>
        <taxon>Heterotrichea</taxon>
        <taxon>Heterotrichida</taxon>
        <taxon>Stentoridae</taxon>
        <taxon>Stentor</taxon>
    </lineage>
</organism>
<dbReference type="Pfam" id="PF00439">
    <property type="entry name" value="Bromodomain"/>
    <property type="match status" value="1"/>
</dbReference>
<dbReference type="PRINTS" id="PR00503">
    <property type="entry name" value="BROMODOMAIN"/>
</dbReference>
<feature type="domain" description="Bromo" evidence="3">
    <location>
        <begin position="12"/>
        <end position="84"/>
    </location>
</feature>
<dbReference type="EMBL" id="MPUH01000032">
    <property type="protein sequence ID" value="OMJ94063.1"/>
    <property type="molecule type" value="Genomic_DNA"/>
</dbReference>
<accession>A0A1R2CYK7</accession>
<protein>
    <recommendedName>
        <fullName evidence="3">Bromo domain-containing protein</fullName>
    </recommendedName>
</protein>
<dbReference type="Gene3D" id="1.20.920.10">
    <property type="entry name" value="Bromodomain-like"/>
    <property type="match status" value="1"/>
</dbReference>
<evidence type="ECO:0000256" key="1">
    <source>
        <dbReference type="ARBA" id="ARBA00023117"/>
    </source>
</evidence>
<dbReference type="AlphaFoldDB" id="A0A1R2CYK7"/>
<evidence type="ECO:0000313" key="4">
    <source>
        <dbReference type="EMBL" id="OMJ94063.1"/>
    </source>
</evidence>
<dbReference type="SMART" id="SM00297">
    <property type="entry name" value="BROMO"/>
    <property type="match status" value="1"/>
</dbReference>
<dbReference type="InterPro" id="IPR036427">
    <property type="entry name" value="Bromodomain-like_sf"/>
</dbReference>
<dbReference type="PANTHER" id="PTHR45926">
    <property type="entry name" value="OSJNBA0053K19.4 PROTEIN"/>
    <property type="match status" value="1"/>
</dbReference>
<dbReference type="InterPro" id="IPR001487">
    <property type="entry name" value="Bromodomain"/>
</dbReference>
<keyword evidence="1 2" id="KW-0103">Bromodomain</keyword>
<comment type="caution">
    <text evidence="4">The sequence shown here is derived from an EMBL/GenBank/DDBJ whole genome shotgun (WGS) entry which is preliminary data.</text>
</comment>
<name>A0A1R2CYK7_9CILI</name>
<dbReference type="PROSITE" id="PS50014">
    <property type="entry name" value="BROMODOMAIN_2"/>
    <property type="match status" value="1"/>
</dbReference>
<reference evidence="4 5" key="1">
    <citation type="submission" date="2016-11" db="EMBL/GenBank/DDBJ databases">
        <title>The macronuclear genome of Stentor coeruleus: a giant cell with tiny introns.</title>
        <authorList>
            <person name="Slabodnick M."/>
            <person name="Ruby J.G."/>
            <person name="Reiff S.B."/>
            <person name="Swart E.C."/>
            <person name="Gosai S."/>
            <person name="Prabakaran S."/>
            <person name="Witkowska E."/>
            <person name="Larue G.E."/>
            <person name="Fisher S."/>
            <person name="Freeman R.M."/>
            <person name="Gunawardena J."/>
            <person name="Chu W."/>
            <person name="Stover N.A."/>
            <person name="Gregory B.D."/>
            <person name="Nowacki M."/>
            <person name="Derisi J."/>
            <person name="Roy S.W."/>
            <person name="Marshall W.F."/>
            <person name="Sood P."/>
        </authorList>
    </citation>
    <scope>NUCLEOTIDE SEQUENCE [LARGE SCALE GENOMIC DNA]</scope>
    <source>
        <strain evidence="4">WM001</strain>
    </source>
</reference>
<proteinExistence type="predicted"/>
<keyword evidence="5" id="KW-1185">Reference proteome</keyword>
<evidence type="ECO:0000256" key="2">
    <source>
        <dbReference type="PROSITE-ProRule" id="PRU00035"/>
    </source>
</evidence>
<gene>
    <name evidence="4" type="ORF">SteCoe_2833</name>
</gene>
<dbReference type="OrthoDB" id="21449at2759"/>
<evidence type="ECO:0000259" key="3">
    <source>
        <dbReference type="PROSITE" id="PS50014"/>
    </source>
</evidence>